<feature type="compositionally biased region" description="Acidic residues" evidence="1">
    <location>
        <begin position="36"/>
        <end position="45"/>
    </location>
</feature>
<evidence type="ECO:0000313" key="2">
    <source>
        <dbReference type="Proteomes" id="UP000887572"/>
    </source>
</evidence>
<feature type="region of interest" description="Disordered" evidence="1">
    <location>
        <begin position="1"/>
        <end position="118"/>
    </location>
</feature>
<name>A0A914H0M5_GLORO</name>
<dbReference type="AlphaFoldDB" id="A0A914H0M5"/>
<feature type="compositionally biased region" description="Basic residues" evidence="1">
    <location>
        <begin position="52"/>
        <end position="62"/>
    </location>
</feature>
<accession>A0A914H0M5</accession>
<evidence type="ECO:0000256" key="1">
    <source>
        <dbReference type="SAM" id="MobiDB-lite"/>
    </source>
</evidence>
<feature type="compositionally biased region" description="Low complexity" evidence="1">
    <location>
        <begin position="72"/>
        <end position="86"/>
    </location>
</feature>
<protein>
    <submittedName>
        <fullName evidence="3">Uncharacterized protein</fullName>
    </submittedName>
</protein>
<organism evidence="2 3">
    <name type="scientific">Globodera rostochiensis</name>
    <name type="common">Golden nematode worm</name>
    <name type="synonym">Heterodera rostochiensis</name>
    <dbReference type="NCBI Taxonomy" id="31243"/>
    <lineage>
        <taxon>Eukaryota</taxon>
        <taxon>Metazoa</taxon>
        <taxon>Ecdysozoa</taxon>
        <taxon>Nematoda</taxon>
        <taxon>Chromadorea</taxon>
        <taxon>Rhabditida</taxon>
        <taxon>Tylenchina</taxon>
        <taxon>Tylenchomorpha</taxon>
        <taxon>Tylenchoidea</taxon>
        <taxon>Heteroderidae</taxon>
        <taxon>Heteroderinae</taxon>
        <taxon>Globodera</taxon>
    </lineage>
</organism>
<feature type="compositionally biased region" description="Basic and acidic residues" evidence="1">
    <location>
        <begin position="1"/>
        <end position="13"/>
    </location>
</feature>
<proteinExistence type="predicted"/>
<keyword evidence="2" id="KW-1185">Reference proteome</keyword>
<reference evidence="3" key="1">
    <citation type="submission" date="2022-11" db="UniProtKB">
        <authorList>
            <consortium name="WormBaseParasite"/>
        </authorList>
    </citation>
    <scope>IDENTIFICATION</scope>
</reference>
<sequence>MSGERGVAKDRGPPRLNLYKTSQIIAQLPRDPPPEFNDDDEEEQGQNEKGGKYSRRARRHRPFPPPPPAPVPFSSLELLPLPSSSKSRQDYPPSLRPPTSASFLPSRTPPDTLSTTDG</sequence>
<evidence type="ECO:0000313" key="3">
    <source>
        <dbReference type="WBParaSite" id="Gr19_v10_g12138.t2"/>
    </source>
</evidence>
<dbReference type="Proteomes" id="UP000887572">
    <property type="component" value="Unplaced"/>
</dbReference>
<dbReference type="WBParaSite" id="Gr19_v10_g12138.t2">
    <property type="protein sequence ID" value="Gr19_v10_g12138.t2"/>
    <property type="gene ID" value="Gr19_v10_g12138"/>
</dbReference>
<feature type="compositionally biased region" description="Polar residues" evidence="1">
    <location>
        <begin position="97"/>
        <end position="118"/>
    </location>
</feature>